<dbReference type="Proteomes" id="UP001062263">
    <property type="component" value="Chromosome"/>
</dbReference>
<sequence length="425" mass="48537">MNIDPGFRIRTMWADMPSALDIPKTGHLQSNGLHRLTCTFQTDDDRREVWAELEEQACRAWEDSPARGDAWTRLLIFEMMRIGGEFRINAPVSLTLLRNLENFTEAFIKWYPDKLHPVTLTPEQIIDDTQDPVDDSALVCFSGGLDVAFSAYRHTSGQAGRNTLNIKAGFLGAGLDVPLTKEQVLLGVEENARLMLKDLGIDKLYVIRCNYQHIFLEHSALWGELSHLAVLAGLASFLAPSGYRNLIAGSSAPYDTLTIPWGSQPITDHLLSQRQFRVYPDGHGFSRTEKAEKLKGWPFGVSRLRVCWENPQPGGKNCGHCEKCKRTILNFRACGAEHLLEGCMPSVELSSRDIRSIDLATPSLRHAYQTLLQFCRQRHLSEPWVKDVEFLLTYRKPALWHLCRKRRITRKLYRIFFGRQNWKLN</sequence>
<evidence type="ECO:0008006" key="3">
    <source>
        <dbReference type="Google" id="ProtNLM"/>
    </source>
</evidence>
<name>A0ABM7ZH39_9BACT</name>
<evidence type="ECO:0000313" key="2">
    <source>
        <dbReference type="Proteomes" id="UP001062263"/>
    </source>
</evidence>
<evidence type="ECO:0000313" key="1">
    <source>
        <dbReference type="EMBL" id="BDL44035.1"/>
    </source>
</evidence>
<accession>A0ABM7ZH39</accession>
<organism evidence="1 2">
    <name type="scientific">Akkermansia biwaensis</name>
    <dbReference type="NCBI Taxonomy" id="2946555"/>
    <lineage>
        <taxon>Bacteria</taxon>
        <taxon>Pseudomonadati</taxon>
        <taxon>Verrucomicrobiota</taxon>
        <taxon>Verrucomicrobiia</taxon>
        <taxon>Verrucomicrobiales</taxon>
        <taxon>Akkermansiaceae</taxon>
        <taxon>Akkermansia</taxon>
    </lineage>
</organism>
<reference evidence="1" key="1">
    <citation type="submission" date="2022-06" db="EMBL/GenBank/DDBJ databases">
        <title>Akkermansia biwalacus sp. nov., an anaerobic mucin-degrading bacterium isolated from human intestine.</title>
        <authorList>
            <person name="Kobayashi Y."/>
            <person name="Inoue S."/>
            <person name="Kawahara T."/>
            <person name="Kohda N."/>
        </authorList>
    </citation>
    <scope>NUCLEOTIDE SEQUENCE</scope>
    <source>
        <strain evidence="1">WON2089</strain>
    </source>
</reference>
<proteinExistence type="predicted"/>
<protein>
    <recommendedName>
        <fullName evidence="3">7-cyano-7-deazaguanine synthase</fullName>
    </recommendedName>
</protein>
<gene>
    <name evidence="1" type="ORF">Abiwalacus_16090</name>
</gene>
<dbReference type="EMBL" id="AP025943">
    <property type="protein sequence ID" value="BDL44035.1"/>
    <property type="molecule type" value="Genomic_DNA"/>
</dbReference>
<keyword evidence="2" id="KW-1185">Reference proteome</keyword>